<dbReference type="PANTHER" id="PTHR30383">
    <property type="entry name" value="THIOESTERASE 1/PROTEASE 1/LYSOPHOSPHOLIPASE L1"/>
    <property type="match status" value="1"/>
</dbReference>
<evidence type="ECO:0000256" key="1">
    <source>
        <dbReference type="SAM" id="SignalP"/>
    </source>
</evidence>
<dbReference type="PROSITE" id="PS51257">
    <property type="entry name" value="PROKAR_LIPOPROTEIN"/>
    <property type="match status" value="1"/>
</dbReference>
<dbReference type="PANTHER" id="PTHR30383:SF5">
    <property type="entry name" value="SGNH HYDROLASE-TYPE ESTERASE DOMAIN-CONTAINING PROTEIN"/>
    <property type="match status" value="1"/>
</dbReference>
<dbReference type="RefSeq" id="WP_052416449.1">
    <property type="nucleotide sequence ID" value="NZ_BBNU01000021.1"/>
</dbReference>
<dbReference type="AlphaFoldDB" id="A0A090WYL3"/>
<feature type="chain" id="PRO_5001868038" evidence="1">
    <location>
        <begin position="26"/>
        <end position="208"/>
    </location>
</feature>
<reference evidence="3" key="1">
    <citation type="journal article" date="2014" name="Genome Announc.">
        <title>Draft Genome Sequences of Marine Flavobacterium Algibacter lectus Strains SS8 and NR4.</title>
        <authorList>
            <person name="Takatani N."/>
            <person name="Nakanishi M."/>
            <person name="Meirelles P."/>
            <person name="Mino S."/>
            <person name="Suda W."/>
            <person name="Oshima K."/>
            <person name="Hattori M."/>
            <person name="Ohkuma M."/>
            <person name="Hosokawa M."/>
            <person name="Miyashita K."/>
            <person name="Thompson F.L."/>
            <person name="Niwa A."/>
            <person name="Sawabe T."/>
            <person name="Sawabe T."/>
        </authorList>
    </citation>
    <scope>NUCLEOTIDE SEQUENCE [LARGE SCALE GENOMIC DNA]</scope>
    <source>
        <strain evidence="3">JCM 19274</strain>
    </source>
</reference>
<dbReference type="Proteomes" id="UP000029643">
    <property type="component" value="Unassembled WGS sequence"/>
</dbReference>
<dbReference type="InterPro" id="IPR013830">
    <property type="entry name" value="SGNH_hydro"/>
</dbReference>
<dbReference type="Gene3D" id="3.40.50.1110">
    <property type="entry name" value="SGNH hydrolase"/>
    <property type="match status" value="1"/>
</dbReference>
<keyword evidence="1" id="KW-0732">Signal</keyword>
<dbReference type="SUPFAM" id="SSF52266">
    <property type="entry name" value="SGNH hydrolase"/>
    <property type="match status" value="1"/>
</dbReference>
<sequence>MTTKYFILILLLAIFTSCKSTLKIACVGDSITNGGGKNASSFYPMQLDKLLGEKYEVLNCGEAGATMQTDGNKPYWEQKDLSNVFVYKPDVIVIMLGTNDSKIPVWNAASYERDYQIMIDSLRTISTKPTIYLCSPPPAYSDKWEISESTIKSEIIPIVNRIAAKNNLKVIDVYNGMTNMSNLFYDGIHPNPEGIKIMAEIIAKGIKE</sequence>
<dbReference type="GO" id="GO:0004622">
    <property type="term" value="F:phosphatidylcholine lysophospholipase activity"/>
    <property type="evidence" value="ECO:0007669"/>
    <property type="project" value="TreeGrafter"/>
</dbReference>
<gene>
    <name evidence="3" type="ORF">JCM19274_2762</name>
</gene>
<protein>
    <submittedName>
        <fullName evidence="3">Putative xylanase</fullName>
    </submittedName>
</protein>
<dbReference type="EMBL" id="BBNU01000021">
    <property type="protein sequence ID" value="GAL82051.1"/>
    <property type="molecule type" value="Genomic_DNA"/>
</dbReference>
<feature type="signal peptide" evidence="1">
    <location>
        <begin position="1"/>
        <end position="25"/>
    </location>
</feature>
<comment type="caution">
    <text evidence="3">The sequence shown here is derived from an EMBL/GenBank/DDBJ whole genome shotgun (WGS) entry which is preliminary data.</text>
</comment>
<accession>A0A090WYL3</accession>
<evidence type="ECO:0000259" key="2">
    <source>
        <dbReference type="Pfam" id="PF13472"/>
    </source>
</evidence>
<proteinExistence type="predicted"/>
<dbReference type="GO" id="GO:0016798">
    <property type="term" value="F:hydrolase activity, acting on glycosyl bonds"/>
    <property type="evidence" value="ECO:0007669"/>
    <property type="project" value="UniProtKB-KW"/>
</dbReference>
<organism evidence="3 4">
    <name type="scientific">Algibacter lectus</name>
    <dbReference type="NCBI Taxonomy" id="221126"/>
    <lineage>
        <taxon>Bacteria</taxon>
        <taxon>Pseudomonadati</taxon>
        <taxon>Bacteroidota</taxon>
        <taxon>Flavobacteriia</taxon>
        <taxon>Flavobacteriales</taxon>
        <taxon>Flavobacteriaceae</taxon>
        <taxon>Algibacter</taxon>
    </lineage>
</organism>
<keyword evidence="3" id="KW-0326">Glycosidase</keyword>
<keyword evidence="3" id="KW-0378">Hydrolase</keyword>
<evidence type="ECO:0000313" key="3">
    <source>
        <dbReference type="EMBL" id="GAL82051.1"/>
    </source>
</evidence>
<name>A0A090WYL3_9FLAO</name>
<dbReference type="InterPro" id="IPR051532">
    <property type="entry name" value="Ester_Hydrolysis_Enzymes"/>
</dbReference>
<keyword evidence="3" id="KW-0624">Polysaccharide degradation</keyword>
<feature type="domain" description="SGNH hydrolase-type esterase" evidence="2">
    <location>
        <begin position="26"/>
        <end position="194"/>
    </location>
</feature>
<dbReference type="GO" id="GO:0045493">
    <property type="term" value="P:xylan catabolic process"/>
    <property type="evidence" value="ECO:0007669"/>
    <property type="project" value="UniProtKB-KW"/>
</dbReference>
<evidence type="ECO:0000313" key="4">
    <source>
        <dbReference type="Proteomes" id="UP000029643"/>
    </source>
</evidence>
<dbReference type="InterPro" id="IPR036514">
    <property type="entry name" value="SGNH_hydro_sf"/>
</dbReference>
<keyword evidence="3" id="KW-0119">Carbohydrate metabolism</keyword>
<keyword evidence="3" id="KW-0858">Xylan degradation</keyword>
<dbReference type="Pfam" id="PF13472">
    <property type="entry name" value="Lipase_GDSL_2"/>
    <property type="match status" value="1"/>
</dbReference>